<keyword evidence="10" id="KW-0297">G-protein coupled receptor</keyword>
<feature type="transmembrane region" description="Helical" evidence="11">
    <location>
        <begin position="122"/>
        <end position="140"/>
    </location>
</feature>
<organism evidence="14 15">
    <name type="scientific">Mycteria americana</name>
    <name type="common">Wood stork</name>
    <dbReference type="NCBI Taxonomy" id="33587"/>
    <lineage>
        <taxon>Eukaryota</taxon>
        <taxon>Metazoa</taxon>
        <taxon>Chordata</taxon>
        <taxon>Craniata</taxon>
        <taxon>Vertebrata</taxon>
        <taxon>Euteleostomi</taxon>
        <taxon>Archelosauria</taxon>
        <taxon>Archosauria</taxon>
        <taxon>Dinosauria</taxon>
        <taxon>Saurischia</taxon>
        <taxon>Theropoda</taxon>
        <taxon>Coelurosauria</taxon>
        <taxon>Aves</taxon>
        <taxon>Neognathae</taxon>
        <taxon>Neoaves</taxon>
        <taxon>Aequornithes</taxon>
        <taxon>Ciconiiformes</taxon>
        <taxon>Ciconiidae</taxon>
        <taxon>Mycteria</taxon>
    </lineage>
</organism>
<comment type="similarity">
    <text evidence="10">Belongs to the G-protein coupled receptor 1 family.</text>
</comment>
<dbReference type="PANTHER" id="PTHR33332">
    <property type="entry name" value="REVERSE TRANSCRIPTASE DOMAIN-CONTAINING PROTEIN"/>
    <property type="match status" value="1"/>
</dbReference>
<sequence length="1497" mass="168573">MLATFAFRQSSESSPDLPDLSEMMMSDTTVTLACSPITRGGSPSGALDCSGLSLLNFHAQKQQMSNGSSINEFLLLAFTDTRELQLLHFWLFLGIYLAALLGNSLIIAAVTCDHRLHTPMYFFLLNLSLLDLGSISTTLPKAMANSLWGNRAISYLGCAAQVFFFVFLIGGEYCLLTVMAYDRYVAICKPLHYGTLLGSRACVHMAAAAWGSGFLNALLHTANTFSIPLCQGNALDQFFCEVPMILKLSCSDAYLREAGLIVVSVSLAFGCFVFIVVSYVQIFRAVLRIPSEQGRHKAFSTCLPHLAVVSLFVSTAAFAHLKPPSDSSPSLDLVVSFLYSVVPPAVNPLIYSMRNQELKGFFMYDRTNGIFQTLWKCIWKDEERRRWGLTTCPGVGVNGDTQGETPVKAPNSILADILRTFSSFLLKCEAQWLIWHRPGCQALLLWALLSQPGLYSCCCAASERKQSRRFLERVADNFLTQLVSEPTREGAPLDLLFTNRDGLVSDVMVGGCLGQSDHEMIEFLIRGEAARGVGKTATLDFWRADFSLFRRLVDRVPWEAALMGKGVQEGWTFFKEEVLKAQERAVPRCRKTSRRGRRPAWLTRELWLELRRKRRVYDLWKKGRATQEDYKRVARLCREKTRRAKAELELSLAAAIKDNKKHFFKYISSKRRGKENLQPLVDGGGNTVTKDEEKAEVLNAFFASVFISRAECSMGTQPLELEDRDGDQTGAPMIQGEMVSDLLHHLDTHKSMGPDEIHPRVLKELADVLTKPLSIIYQQSWLTGEVPADWRLANVTPIFKKGRKEDPGNYRPVSLTSVPGKLMEQIILSAITRHVENNQGIKPSQHGFRKGRSCLTNLISFYDKVTRLVDEGKAVDVVYLDFSKAFDTISHGILLEKLAAHGLDGCTLRWVKNWLDGRAQRVVVNGVYSSWRPVTSGVPQGSVLGPVLFNIFINDLDEGIECTLSKFADDTKLCGSVDLLEGRQALQRDLDRLDRWAGVNCMRFNKAKCKVLHLGHSNPMQRYRLGEEWLESCLAEKDLGVLVDSRLNMSQQCAQAAKKANGILACIKNSVASRTREVIVPLYLHWKMSSVPVCSQFYKERMWEMVQWGCDIQLQRSLEKFDARNRDVLRQKGRDNHTQGLFLDGPTRYLGKGIPTVLWPARCLEQIILSAITRHVEDNQGIKPSQHGFRKGRSCLTNLISFCDKVTRLVDGGKAVDVAYLDFSKAFDKVSHSILLEKLFAHGLDGCTLRWVKNWLDGRAQRVVVNGVYSSWRPVTSGVPQGSVLGPVLFNIFINDLDEGIECTLSKFADDTKLCGSVDLLEGRQALQRDLDRLDRWAKVNCMRCNKAKCKVLHLGQSNPMQRYRLGEEWLESCLAEKDLGVFVDIRLNMSQQCAQAAKKANGILACIKNSVASRTREVIVPLYSALVRPHLEYCVQFWAPHYKRDIEVLERVQRRATKLVKGLEQKSYEERLRELGLFSLEKRRLRGDLIALFNYL</sequence>
<keyword evidence="9 10" id="KW-0807">Transducer</keyword>
<keyword evidence="10" id="KW-0675">Receptor</keyword>
<feature type="transmembrane region" description="Helical" evidence="11">
    <location>
        <begin position="258"/>
        <end position="280"/>
    </location>
</feature>
<feature type="domain" description="G-protein coupled receptors family 1 profile" evidence="12">
    <location>
        <begin position="102"/>
        <end position="351"/>
    </location>
</feature>
<dbReference type="PROSITE" id="PS00237">
    <property type="entry name" value="G_PROTEIN_RECEP_F1_1"/>
    <property type="match status" value="1"/>
</dbReference>
<evidence type="ECO:0000256" key="3">
    <source>
        <dbReference type="ARBA" id="ARBA00004236"/>
    </source>
</evidence>
<feature type="transmembrane region" description="Helical" evidence="11">
    <location>
        <begin position="89"/>
        <end position="110"/>
    </location>
</feature>
<feature type="transmembrane region" description="Helical" evidence="11">
    <location>
        <begin position="152"/>
        <end position="176"/>
    </location>
</feature>
<dbReference type="GO" id="GO:0004984">
    <property type="term" value="F:olfactory receptor activity"/>
    <property type="evidence" value="ECO:0007669"/>
    <property type="project" value="InterPro"/>
</dbReference>
<dbReference type="PROSITE" id="PS50262">
    <property type="entry name" value="G_PROTEIN_RECEP_F1_2"/>
    <property type="match status" value="1"/>
</dbReference>
<feature type="transmembrane region" description="Helical" evidence="11">
    <location>
        <begin position="301"/>
        <end position="321"/>
    </location>
</feature>
<dbReference type="PRINTS" id="PR00237">
    <property type="entry name" value="GPCRRHODOPSN"/>
</dbReference>
<gene>
    <name evidence="14" type="ORF">QYF61_006398</name>
</gene>
<evidence type="ECO:0000256" key="8">
    <source>
        <dbReference type="ARBA" id="ARBA00023136"/>
    </source>
</evidence>
<evidence type="ECO:0000256" key="11">
    <source>
        <dbReference type="SAM" id="Phobius"/>
    </source>
</evidence>
<evidence type="ECO:0000256" key="10">
    <source>
        <dbReference type="RuleBase" id="RU000688"/>
    </source>
</evidence>
<dbReference type="InterPro" id="IPR043502">
    <property type="entry name" value="DNA/RNA_pol_sf"/>
</dbReference>
<dbReference type="SUPFAM" id="SSF56672">
    <property type="entry name" value="DNA/RNA polymerases"/>
    <property type="match status" value="2"/>
</dbReference>
<comment type="caution">
    <text evidence="14">The sequence shown here is derived from an EMBL/GenBank/DDBJ whole genome shotgun (WGS) entry which is preliminary data.</text>
</comment>
<keyword evidence="4" id="KW-1003">Cell membrane</keyword>
<comment type="subcellular location">
    <subcellularLocation>
        <location evidence="3">Cell membrane</location>
    </subcellularLocation>
    <subcellularLocation>
        <location evidence="2">Membrane</location>
        <topology evidence="2">Multi-pass membrane protein</topology>
    </subcellularLocation>
</comment>
<dbReference type="GO" id="GO:0004930">
    <property type="term" value="F:G protein-coupled receptor activity"/>
    <property type="evidence" value="ECO:0007669"/>
    <property type="project" value="UniProtKB-KW"/>
</dbReference>
<evidence type="ECO:0000259" key="12">
    <source>
        <dbReference type="PROSITE" id="PS50262"/>
    </source>
</evidence>
<dbReference type="Gene3D" id="1.20.1070.10">
    <property type="entry name" value="Rhodopsin 7-helix transmembrane proteins"/>
    <property type="match status" value="1"/>
</dbReference>
<reference evidence="14 15" key="1">
    <citation type="journal article" date="2023" name="J. Hered.">
        <title>Chromosome-level genome of the wood stork (Mycteria americana) provides insight into avian chromosome evolution.</title>
        <authorList>
            <person name="Flamio R. Jr."/>
            <person name="Ramstad K.M."/>
        </authorList>
    </citation>
    <scope>NUCLEOTIDE SEQUENCE [LARGE SCALE GENOMIC DNA]</scope>
    <source>
        <strain evidence="14">JAX WOST 10</strain>
    </source>
</reference>
<protein>
    <submittedName>
        <fullName evidence="14">Uncharacterized protein</fullName>
    </submittedName>
</protein>
<keyword evidence="7 11" id="KW-1133">Transmembrane helix</keyword>
<dbReference type="InterPro" id="IPR000276">
    <property type="entry name" value="GPCR_Rhodpsn"/>
</dbReference>
<evidence type="ECO:0000256" key="2">
    <source>
        <dbReference type="ARBA" id="ARBA00004141"/>
    </source>
</evidence>
<dbReference type="InterPro" id="IPR000477">
    <property type="entry name" value="RT_dom"/>
</dbReference>
<evidence type="ECO:0000256" key="1">
    <source>
        <dbReference type="ARBA" id="ARBA00002936"/>
    </source>
</evidence>
<name>A0AAN7N8E5_MYCAM</name>
<keyword evidence="8 11" id="KW-0472">Membrane</keyword>
<keyword evidence="15" id="KW-1185">Reference proteome</keyword>
<keyword evidence="6 10" id="KW-0812">Transmembrane</keyword>
<dbReference type="CDD" id="cd01650">
    <property type="entry name" value="RT_nLTR_like"/>
    <property type="match status" value="2"/>
</dbReference>
<comment type="function">
    <text evidence="1">Odorant receptor.</text>
</comment>
<evidence type="ECO:0000256" key="9">
    <source>
        <dbReference type="ARBA" id="ARBA00023224"/>
    </source>
</evidence>
<dbReference type="InterPro" id="IPR000725">
    <property type="entry name" value="Olfact_rcpt"/>
</dbReference>
<dbReference type="CDD" id="cd15227">
    <property type="entry name" value="7tmA_OR14-like"/>
    <property type="match status" value="1"/>
</dbReference>
<evidence type="ECO:0000256" key="5">
    <source>
        <dbReference type="ARBA" id="ARBA00022606"/>
    </source>
</evidence>
<dbReference type="Pfam" id="PF00078">
    <property type="entry name" value="RVT_1"/>
    <property type="match status" value="2"/>
</dbReference>
<dbReference type="SUPFAM" id="SSF81321">
    <property type="entry name" value="Family A G protein-coupled receptor-like"/>
    <property type="match status" value="1"/>
</dbReference>
<feature type="domain" description="Reverse transcriptase" evidence="13">
    <location>
        <begin position="1131"/>
        <end position="1375"/>
    </location>
</feature>
<evidence type="ECO:0000256" key="6">
    <source>
        <dbReference type="ARBA" id="ARBA00022692"/>
    </source>
</evidence>
<evidence type="ECO:0000313" key="14">
    <source>
        <dbReference type="EMBL" id="KAK4806556.1"/>
    </source>
</evidence>
<dbReference type="PROSITE" id="PS50878">
    <property type="entry name" value="RT_POL"/>
    <property type="match status" value="2"/>
</dbReference>
<dbReference type="InterPro" id="IPR017452">
    <property type="entry name" value="GPCR_Rhodpsn_7TM"/>
</dbReference>
<dbReference type="PRINTS" id="PR00245">
    <property type="entry name" value="OLFACTORYR"/>
</dbReference>
<evidence type="ECO:0000256" key="7">
    <source>
        <dbReference type="ARBA" id="ARBA00022989"/>
    </source>
</evidence>
<evidence type="ECO:0000313" key="15">
    <source>
        <dbReference type="Proteomes" id="UP001333110"/>
    </source>
</evidence>
<evidence type="ECO:0000256" key="4">
    <source>
        <dbReference type="ARBA" id="ARBA00022475"/>
    </source>
</evidence>
<dbReference type="Proteomes" id="UP001333110">
    <property type="component" value="Unassembled WGS sequence"/>
</dbReference>
<accession>A0AAN7N8E5</accession>
<keyword evidence="5" id="KW-0716">Sensory transduction</keyword>
<dbReference type="FunFam" id="1.20.1070.10:FF:000037">
    <property type="entry name" value="Olfactory receptor"/>
    <property type="match status" value="1"/>
</dbReference>
<proteinExistence type="inferred from homology"/>
<dbReference type="Pfam" id="PF13853">
    <property type="entry name" value="7tm_4"/>
    <property type="match status" value="1"/>
</dbReference>
<evidence type="ECO:0000259" key="13">
    <source>
        <dbReference type="PROSITE" id="PS50878"/>
    </source>
</evidence>
<feature type="transmembrane region" description="Helical" evidence="11">
    <location>
        <begin position="197"/>
        <end position="219"/>
    </location>
</feature>
<dbReference type="GO" id="GO:0005886">
    <property type="term" value="C:plasma membrane"/>
    <property type="evidence" value="ECO:0007669"/>
    <property type="project" value="UniProtKB-SubCell"/>
</dbReference>
<feature type="domain" description="Reverse transcriptase" evidence="13">
    <location>
        <begin position="779"/>
        <end position="1034"/>
    </location>
</feature>
<dbReference type="EMBL" id="JAUNZN010000038">
    <property type="protein sequence ID" value="KAK4806556.1"/>
    <property type="molecule type" value="Genomic_DNA"/>
</dbReference>